<proteinExistence type="predicted"/>
<dbReference type="Pfam" id="PF14529">
    <property type="entry name" value="Exo_endo_phos_2"/>
    <property type="match status" value="1"/>
</dbReference>
<dbReference type="EMBL" id="LN725737">
    <property type="protein sequence ID" value="CEP11209.1"/>
    <property type="molecule type" value="Genomic_DNA"/>
</dbReference>
<reference evidence="2 3" key="1">
    <citation type="submission" date="2014-09" db="EMBL/GenBank/DDBJ databases">
        <authorList>
            <person name="Ellenberger Sabrina"/>
        </authorList>
    </citation>
    <scope>NUCLEOTIDE SEQUENCE [LARGE SCALE GENOMIC DNA]</scope>
    <source>
        <strain evidence="2 3">CBS 412.66</strain>
    </source>
</reference>
<dbReference type="SUPFAM" id="SSF56219">
    <property type="entry name" value="DNase I-like"/>
    <property type="match status" value="1"/>
</dbReference>
<dbReference type="Gene3D" id="3.60.10.10">
    <property type="entry name" value="Endonuclease/exonuclease/phosphatase"/>
    <property type="match status" value="1"/>
</dbReference>
<dbReference type="Proteomes" id="UP000054107">
    <property type="component" value="Unassembled WGS sequence"/>
</dbReference>
<dbReference type="GO" id="GO:0003824">
    <property type="term" value="F:catalytic activity"/>
    <property type="evidence" value="ECO:0007669"/>
    <property type="project" value="InterPro"/>
</dbReference>
<name>A0A0B7N892_9FUNG</name>
<dbReference type="InterPro" id="IPR005135">
    <property type="entry name" value="Endo/exonuclease/phosphatase"/>
</dbReference>
<dbReference type="OrthoDB" id="2207231at2759"/>
<dbReference type="STRING" id="35722.A0A0B7N892"/>
<feature type="non-terminal residue" evidence="2">
    <location>
        <position position="281"/>
    </location>
</feature>
<accession>A0A0B7N892</accession>
<evidence type="ECO:0000313" key="3">
    <source>
        <dbReference type="Proteomes" id="UP000054107"/>
    </source>
</evidence>
<organism evidence="2 3">
    <name type="scientific">Parasitella parasitica</name>
    <dbReference type="NCBI Taxonomy" id="35722"/>
    <lineage>
        <taxon>Eukaryota</taxon>
        <taxon>Fungi</taxon>
        <taxon>Fungi incertae sedis</taxon>
        <taxon>Mucoromycota</taxon>
        <taxon>Mucoromycotina</taxon>
        <taxon>Mucoromycetes</taxon>
        <taxon>Mucorales</taxon>
        <taxon>Mucorineae</taxon>
        <taxon>Mucoraceae</taxon>
        <taxon>Parasitella</taxon>
    </lineage>
</organism>
<evidence type="ECO:0000313" key="2">
    <source>
        <dbReference type="EMBL" id="CEP11209.1"/>
    </source>
</evidence>
<keyword evidence="3" id="KW-1185">Reference proteome</keyword>
<protein>
    <recommendedName>
        <fullName evidence="1">Endonuclease/exonuclease/phosphatase domain-containing protein</fullName>
    </recommendedName>
</protein>
<evidence type="ECO:0000259" key="1">
    <source>
        <dbReference type="Pfam" id="PF14529"/>
    </source>
</evidence>
<feature type="domain" description="Endonuclease/exonuclease/phosphatase" evidence="1">
    <location>
        <begin position="8"/>
        <end position="121"/>
    </location>
</feature>
<dbReference type="InterPro" id="IPR036691">
    <property type="entry name" value="Endo/exonu/phosph_ase_sf"/>
</dbReference>
<sequence>LYTADVSTILNAIPLDHDTIICGDLNARMGSFVGDYDTNSRGNLLQEYCADNELNVLNCQLAHATPTLEDRRRGQNVSSIVDYYISNVESLSAQSLDTSSSSLSLPKLSIYSDLSLGSDHKLMSLSFDYHSVGAAASPRQASSSPRLLWKLSRLQELDIYNLYAQKFESLSAPLLEKLIALVNSPPATRPPIDSLNSQLNQCVYDALDASATRQTQRSSHWKKFWTPDLQRLADHRESLYRRYRHCPRSLDKAYLWQQHQQAHQQFKQALRRAKQVSWHAF</sequence>
<feature type="non-terminal residue" evidence="2">
    <location>
        <position position="1"/>
    </location>
</feature>
<dbReference type="AlphaFoldDB" id="A0A0B7N892"/>
<gene>
    <name evidence="2" type="primary">PARPA_05019.1 scaffold 15920</name>
</gene>